<keyword evidence="3" id="KW-1185">Reference proteome</keyword>
<accession>A0A9N8EL15</accession>
<evidence type="ECO:0000313" key="2">
    <source>
        <dbReference type="EMBL" id="CAB9522024.1"/>
    </source>
</evidence>
<organism evidence="2 3">
    <name type="scientific">Seminavis robusta</name>
    <dbReference type="NCBI Taxonomy" id="568900"/>
    <lineage>
        <taxon>Eukaryota</taxon>
        <taxon>Sar</taxon>
        <taxon>Stramenopiles</taxon>
        <taxon>Ochrophyta</taxon>
        <taxon>Bacillariophyta</taxon>
        <taxon>Bacillariophyceae</taxon>
        <taxon>Bacillariophycidae</taxon>
        <taxon>Naviculales</taxon>
        <taxon>Naviculaceae</taxon>
        <taxon>Seminavis</taxon>
    </lineage>
</organism>
<feature type="compositionally biased region" description="Low complexity" evidence="1">
    <location>
        <begin position="75"/>
        <end position="85"/>
    </location>
</feature>
<dbReference type="EMBL" id="CAICTM010001259">
    <property type="protein sequence ID" value="CAB9522024.1"/>
    <property type="molecule type" value="Genomic_DNA"/>
</dbReference>
<feature type="compositionally biased region" description="Polar residues" evidence="1">
    <location>
        <begin position="30"/>
        <end position="47"/>
    </location>
</feature>
<evidence type="ECO:0000256" key="1">
    <source>
        <dbReference type="SAM" id="MobiDB-lite"/>
    </source>
</evidence>
<feature type="compositionally biased region" description="Basic and acidic residues" evidence="1">
    <location>
        <begin position="48"/>
        <end position="74"/>
    </location>
</feature>
<feature type="region of interest" description="Disordered" evidence="1">
    <location>
        <begin position="1"/>
        <end position="105"/>
    </location>
</feature>
<name>A0A9N8EL15_9STRA</name>
<sequence length="314" mass="33861">MDGSNERYGAGQASSGIARDIQNPPDQLDSALTDSLNVHTKTETTQQYRDEESSATKVHVEDKSRVLKKTEMKKTPTTTSTTTRTSRSKKEAKSEEDEATTKIMEIGSEKAGLEILPPTEEECIAGAVQVAGCAKTPPVATLGEEIAAKEAARRSMDSTSGAGRAQVTDCSKVENDIDATNYANPQHIQTPRYCTAQSAPRASGTPDFYMEQGKCAAEPLPVAPSATCEQQAAQSPHTISPLAMVPNQPGYAPTNHQDLMDDLLEGLAPIPVAPSTLRRDRQQARPGAYRGENLQRVQSLDFELQTPILSHILL</sequence>
<dbReference type="AlphaFoldDB" id="A0A9N8EL15"/>
<dbReference type="Proteomes" id="UP001153069">
    <property type="component" value="Unassembled WGS sequence"/>
</dbReference>
<proteinExistence type="predicted"/>
<comment type="caution">
    <text evidence="2">The sequence shown here is derived from an EMBL/GenBank/DDBJ whole genome shotgun (WGS) entry which is preliminary data.</text>
</comment>
<evidence type="ECO:0000313" key="3">
    <source>
        <dbReference type="Proteomes" id="UP001153069"/>
    </source>
</evidence>
<protein>
    <submittedName>
        <fullName evidence="2">Uncharacterized protein</fullName>
    </submittedName>
</protein>
<gene>
    <name evidence="2" type="ORF">SEMRO_1261_G257000.1</name>
</gene>
<reference evidence="2" key="1">
    <citation type="submission" date="2020-06" db="EMBL/GenBank/DDBJ databases">
        <authorList>
            <consortium name="Plant Systems Biology data submission"/>
        </authorList>
    </citation>
    <scope>NUCLEOTIDE SEQUENCE</scope>
    <source>
        <strain evidence="2">D6</strain>
    </source>
</reference>